<dbReference type="InterPro" id="IPR036388">
    <property type="entry name" value="WH-like_DNA-bd_sf"/>
</dbReference>
<feature type="transmembrane region" description="Helical" evidence="4">
    <location>
        <begin position="38"/>
        <end position="61"/>
    </location>
</feature>
<dbReference type="Pfam" id="PF00196">
    <property type="entry name" value="GerE"/>
    <property type="match status" value="1"/>
</dbReference>
<evidence type="ECO:0000256" key="4">
    <source>
        <dbReference type="SAM" id="Phobius"/>
    </source>
</evidence>
<dbReference type="InterPro" id="IPR000792">
    <property type="entry name" value="Tscrpt_reg_LuxR_C"/>
</dbReference>
<dbReference type="PANTHER" id="PTHR44688:SF16">
    <property type="entry name" value="DNA-BINDING TRANSCRIPTIONAL ACTIVATOR DEVR_DOSR"/>
    <property type="match status" value="1"/>
</dbReference>
<keyword evidence="2" id="KW-0238">DNA-binding</keyword>
<proteinExistence type="predicted"/>
<evidence type="ECO:0000256" key="1">
    <source>
        <dbReference type="ARBA" id="ARBA00023015"/>
    </source>
</evidence>
<feature type="transmembrane region" description="Helical" evidence="4">
    <location>
        <begin position="7"/>
        <end position="26"/>
    </location>
</feature>
<keyword evidence="4" id="KW-1133">Transmembrane helix</keyword>
<evidence type="ECO:0000256" key="2">
    <source>
        <dbReference type="ARBA" id="ARBA00023125"/>
    </source>
</evidence>
<dbReference type="InterPro" id="IPR016032">
    <property type="entry name" value="Sig_transdc_resp-reg_C-effctor"/>
</dbReference>
<dbReference type="SMART" id="SM00421">
    <property type="entry name" value="HTH_LUXR"/>
    <property type="match status" value="1"/>
</dbReference>
<name>A0ABV1JFS4_9ACTN</name>
<protein>
    <submittedName>
        <fullName evidence="6">Helix-turn-helix transcriptional regulator</fullName>
    </submittedName>
</protein>
<keyword evidence="4" id="KW-0812">Transmembrane</keyword>
<dbReference type="Proteomes" id="UP001487305">
    <property type="component" value="Unassembled WGS sequence"/>
</dbReference>
<feature type="transmembrane region" description="Helical" evidence="4">
    <location>
        <begin position="98"/>
        <end position="121"/>
    </location>
</feature>
<sequence length="480" mass="53459">MPPKGSRILILTCGKATALYVLLMSLSGRLSVVIGFDYMNAISFAVCGIVAFGFFFVIRFIKNVTARLIFACAVFVLIAVWCLLLIYLTWFLPTGTELSTLVLLCYAGLGRVATLFINIQWNFHFSLNSVQQSAKFTVVSVLFAILLYLSSFAADGTFSAFILLGSILTSGILNVIMEVKTYRNAYPLHSIECIEKSDAQSPVAPESYVKTRIRYFGTRIIYGAVLGFMVSTVSVYTIVSVAQTPIILLVSALGIAAAVGVFFFSSSEKGNLYLVTMTPIMISLTVFVCFYSNDFLVLAPLFAMLVEVAWTTQNLFQLPTYRRITGMQTSTFAYYEYAAQIIPFYFVAWITASNLNALTISSSSILPGIIGAICLVVLIGFSVFAMVWHIFRYYPRHTIQRPLAQSSDRLDALNIVHVTQLTPREKDVFELLAEGYSRPYIAKTLYISVDTVKVHAKHIYRKLHINSQDELIELARQVAL</sequence>
<dbReference type="PROSITE" id="PS50043">
    <property type="entry name" value="HTH_LUXR_2"/>
    <property type="match status" value="1"/>
</dbReference>
<organism evidence="6 7">
    <name type="scientific">Raoultibacter massiliensis</name>
    <dbReference type="NCBI Taxonomy" id="1852371"/>
    <lineage>
        <taxon>Bacteria</taxon>
        <taxon>Bacillati</taxon>
        <taxon>Actinomycetota</taxon>
        <taxon>Coriobacteriia</taxon>
        <taxon>Eggerthellales</taxon>
        <taxon>Eggerthellaceae</taxon>
        <taxon>Raoultibacter</taxon>
    </lineage>
</organism>
<reference evidence="6 7" key="1">
    <citation type="submission" date="2024-04" db="EMBL/GenBank/DDBJ databases">
        <title>Human intestinal bacterial collection.</title>
        <authorList>
            <person name="Pauvert C."/>
            <person name="Hitch T.C.A."/>
            <person name="Clavel T."/>
        </authorList>
    </citation>
    <scope>NUCLEOTIDE SEQUENCE [LARGE SCALE GENOMIC DNA]</scope>
    <source>
        <strain evidence="6 7">CLA-KB-H42</strain>
    </source>
</reference>
<feature type="transmembrane region" description="Helical" evidence="4">
    <location>
        <begin position="337"/>
        <end position="357"/>
    </location>
</feature>
<feature type="transmembrane region" description="Helical" evidence="4">
    <location>
        <begin position="369"/>
        <end position="391"/>
    </location>
</feature>
<keyword evidence="7" id="KW-1185">Reference proteome</keyword>
<dbReference type="RefSeq" id="WP_349227827.1">
    <property type="nucleotide sequence ID" value="NZ_JBBNOP010000014.1"/>
</dbReference>
<dbReference type="Gene3D" id="1.10.10.10">
    <property type="entry name" value="Winged helix-like DNA-binding domain superfamily/Winged helix DNA-binding domain"/>
    <property type="match status" value="1"/>
</dbReference>
<feature type="transmembrane region" description="Helical" evidence="4">
    <location>
        <begin position="297"/>
        <end position="316"/>
    </location>
</feature>
<comment type="caution">
    <text evidence="6">The sequence shown here is derived from an EMBL/GenBank/DDBJ whole genome shotgun (WGS) entry which is preliminary data.</text>
</comment>
<evidence type="ECO:0000313" key="7">
    <source>
        <dbReference type="Proteomes" id="UP001487305"/>
    </source>
</evidence>
<feature type="transmembrane region" description="Helical" evidence="4">
    <location>
        <begin position="133"/>
        <end position="152"/>
    </location>
</feature>
<dbReference type="PANTHER" id="PTHR44688">
    <property type="entry name" value="DNA-BINDING TRANSCRIPTIONAL ACTIVATOR DEVR_DOSR"/>
    <property type="match status" value="1"/>
</dbReference>
<feature type="transmembrane region" description="Helical" evidence="4">
    <location>
        <begin position="68"/>
        <end position="92"/>
    </location>
</feature>
<dbReference type="PRINTS" id="PR00038">
    <property type="entry name" value="HTHLUXR"/>
</dbReference>
<keyword evidence="4" id="KW-0472">Membrane</keyword>
<accession>A0ABV1JFS4</accession>
<dbReference type="EMBL" id="JBBNOP010000014">
    <property type="protein sequence ID" value="MEQ3363944.1"/>
    <property type="molecule type" value="Genomic_DNA"/>
</dbReference>
<feature type="transmembrane region" description="Helical" evidence="4">
    <location>
        <begin position="220"/>
        <end position="239"/>
    </location>
</feature>
<evidence type="ECO:0000313" key="6">
    <source>
        <dbReference type="EMBL" id="MEQ3363944.1"/>
    </source>
</evidence>
<keyword evidence="1" id="KW-0805">Transcription regulation</keyword>
<feature type="transmembrane region" description="Helical" evidence="4">
    <location>
        <begin position="158"/>
        <end position="177"/>
    </location>
</feature>
<feature type="transmembrane region" description="Helical" evidence="4">
    <location>
        <begin position="272"/>
        <end position="291"/>
    </location>
</feature>
<evidence type="ECO:0000259" key="5">
    <source>
        <dbReference type="PROSITE" id="PS50043"/>
    </source>
</evidence>
<dbReference type="SUPFAM" id="SSF46894">
    <property type="entry name" value="C-terminal effector domain of the bipartite response regulators"/>
    <property type="match status" value="1"/>
</dbReference>
<gene>
    <name evidence="6" type="ORF">AAA083_13250</name>
</gene>
<feature type="transmembrane region" description="Helical" evidence="4">
    <location>
        <begin position="245"/>
        <end position="265"/>
    </location>
</feature>
<evidence type="ECO:0000256" key="3">
    <source>
        <dbReference type="ARBA" id="ARBA00023163"/>
    </source>
</evidence>
<feature type="domain" description="HTH luxR-type" evidence="5">
    <location>
        <begin position="414"/>
        <end position="479"/>
    </location>
</feature>
<keyword evidence="3" id="KW-0804">Transcription</keyword>
<dbReference type="CDD" id="cd06170">
    <property type="entry name" value="LuxR_C_like"/>
    <property type="match status" value="1"/>
</dbReference>